<comment type="caution">
    <text evidence="3">The sequence shown here is derived from an EMBL/GenBank/DDBJ whole genome shotgun (WGS) entry which is preliminary data.</text>
</comment>
<dbReference type="OrthoDB" id="1938246at2759"/>
<protein>
    <recommendedName>
        <fullName evidence="2">DUF4283 domain-containing protein</fullName>
    </recommendedName>
</protein>
<dbReference type="Pfam" id="PF14111">
    <property type="entry name" value="DUF4283"/>
    <property type="match status" value="1"/>
</dbReference>
<dbReference type="SUPFAM" id="SSF56219">
    <property type="entry name" value="DNase I-like"/>
    <property type="match status" value="1"/>
</dbReference>
<feature type="region of interest" description="Disordered" evidence="1">
    <location>
        <begin position="488"/>
        <end position="509"/>
    </location>
</feature>
<name>A0A7J7KX87_9MAGN</name>
<dbReference type="EMBL" id="JACGCM010002827">
    <property type="protein sequence ID" value="KAF6134912.1"/>
    <property type="molecule type" value="Genomic_DNA"/>
</dbReference>
<evidence type="ECO:0000313" key="3">
    <source>
        <dbReference type="EMBL" id="KAF6134912.1"/>
    </source>
</evidence>
<feature type="domain" description="DUF4283" evidence="2">
    <location>
        <begin position="268"/>
        <end position="336"/>
    </location>
</feature>
<proteinExistence type="predicted"/>
<sequence length="1033" mass="117127">MGRWREEREEDTKVVSSLRGLKWKRERGSNSKSLTGSEEAVGLVSAKEKLRHDRFVVKLELSKRPDSARDAIAPTKAGEGELRSKEMSTIEWYDIVSFYLRKAILKVDTYHIQCYADKPWLFDLSSTGRVWDKYLVMVRGNYENAEGEDSYQLLRRIYNPMPSGRSLTNPMNYINEVINSDEEWVNFVFKKLGIKRKRQKKADSLLRNVPVTSKPSKKRGDKGVSSRVEGMEKVKLTRKINYVPKGQQAPKQAAPVPEVAHGGLDLQKITMAEARIQTIALWKPIGGCRLIPVGKGYITILLDNEEDRNKIWSGGPWIIGKQLLRLSPWSPFFDPEKQKNSHALVWVKFSGLGVELWEVETLMSLGRTLVTPIQIDQLASIMEAIKEQVLRAEEPIEKQKNVENPVPETVLTKNQRKRIRKKKHREEISIGKETFEELVAAKEATTEAFDKMPQQTFEASTSNQELAGNEDTQSHLRSIQALTIFEQSTPKHNNKDLANSPSDDPGNSHQLLKETAIIRLQSALKWADMVEDTEQDEALIAHEGAWETPGKHQKNWQKNMAKKKATEFKPQIKSTLSNILKLGLSDYSHSFISNDCDSRLGNLWCLWQNGLQDPVLVTGSPQQITIIHEGILISAIHGKVTISASRALWAYMIIIAALNLPWLATGDFNCIRNWDERSGGTGPLPCSITEFNDCIDSCNLIESFSTRPKFSWCNGQNGRAGILRRLDRALYNYAWFQKFKDLVGLTPKLITDEQNLMLCTIPSPEEVRIAVFGLSGDSSPCPVGFSGALNTIKNLFGIRMGTFPEKYLGIPLVQGRVSKATVAPLIDKSRLRASGWSGKILSFQSRIVLVRSILSSLPIYNMAIYKWPIAVIKEGERIIRNFLWSGDPEKKKFITINWDKVYKHPTEGGLGIHGLRDTNLAMLMKLGWGFLNDHDPWAVFLRAIFFYQKWSYFKLQKNSSIWTGLKEAIATVNTHFTWIIGSAKEIDFWRDCWGSDIALIDLLYISPAIWNLCKARLCQIISQHAWSAPSEVV</sequence>
<dbReference type="PANTHER" id="PTHR33116">
    <property type="entry name" value="REVERSE TRANSCRIPTASE ZINC-BINDING DOMAIN-CONTAINING PROTEIN-RELATED-RELATED"/>
    <property type="match status" value="1"/>
</dbReference>
<evidence type="ECO:0000313" key="4">
    <source>
        <dbReference type="Proteomes" id="UP000541444"/>
    </source>
</evidence>
<dbReference type="AlphaFoldDB" id="A0A7J7KX87"/>
<dbReference type="PANTHER" id="PTHR33116:SF78">
    <property type="entry name" value="OS12G0587133 PROTEIN"/>
    <property type="match status" value="1"/>
</dbReference>
<reference evidence="3 4" key="1">
    <citation type="journal article" date="2020" name="IScience">
        <title>Genome Sequencing of the Endangered Kingdonia uniflora (Circaeasteraceae, Ranunculales) Reveals Potential Mechanisms of Evolutionary Specialization.</title>
        <authorList>
            <person name="Sun Y."/>
            <person name="Deng T."/>
            <person name="Zhang A."/>
            <person name="Moore M.J."/>
            <person name="Landis J.B."/>
            <person name="Lin N."/>
            <person name="Zhang H."/>
            <person name="Zhang X."/>
            <person name="Huang J."/>
            <person name="Zhang X."/>
            <person name="Sun H."/>
            <person name="Wang H."/>
        </authorList>
    </citation>
    <scope>NUCLEOTIDE SEQUENCE [LARGE SCALE GENOMIC DNA]</scope>
    <source>
        <strain evidence="3">TB1705</strain>
        <tissue evidence="3">Leaf</tissue>
    </source>
</reference>
<accession>A0A7J7KX87</accession>
<evidence type="ECO:0000256" key="1">
    <source>
        <dbReference type="SAM" id="MobiDB-lite"/>
    </source>
</evidence>
<dbReference type="Proteomes" id="UP000541444">
    <property type="component" value="Unassembled WGS sequence"/>
</dbReference>
<organism evidence="3 4">
    <name type="scientific">Kingdonia uniflora</name>
    <dbReference type="NCBI Taxonomy" id="39325"/>
    <lineage>
        <taxon>Eukaryota</taxon>
        <taxon>Viridiplantae</taxon>
        <taxon>Streptophyta</taxon>
        <taxon>Embryophyta</taxon>
        <taxon>Tracheophyta</taxon>
        <taxon>Spermatophyta</taxon>
        <taxon>Magnoliopsida</taxon>
        <taxon>Ranunculales</taxon>
        <taxon>Circaeasteraceae</taxon>
        <taxon>Kingdonia</taxon>
    </lineage>
</organism>
<dbReference type="InterPro" id="IPR025558">
    <property type="entry name" value="DUF4283"/>
</dbReference>
<gene>
    <name evidence="3" type="ORF">GIB67_002313</name>
</gene>
<keyword evidence="4" id="KW-1185">Reference proteome</keyword>
<dbReference type="Gene3D" id="3.60.10.10">
    <property type="entry name" value="Endonuclease/exonuclease/phosphatase"/>
    <property type="match status" value="1"/>
</dbReference>
<dbReference type="InterPro" id="IPR036691">
    <property type="entry name" value="Endo/exonu/phosph_ase_sf"/>
</dbReference>
<feature type="region of interest" description="Disordered" evidence="1">
    <location>
        <begin position="208"/>
        <end position="228"/>
    </location>
</feature>
<evidence type="ECO:0000259" key="2">
    <source>
        <dbReference type="Pfam" id="PF14111"/>
    </source>
</evidence>